<dbReference type="PROSITE" id="PS50893">
    <property type="entry name" value="ABC_TRANSPORTER_2"/>
    <property type="match status" value="1"/>
</dbReference>
<keyword evidence="1" id="KW-0813">Transport</keyword>
<dbReference type="PROSITE" id="PS00211">
    <property type="entry name" value="ABC_TRANSPORTER_1"/>
    <property type="match status" value="1"/>
</dbReference>
<dbReference type="KEGG" id="abri:DFR85_02300"/>
<dbReference type="Gene3D" id="3.40.50.300">
    <property type="entry name" value="P-loop containing nucleotide triphosphate hydrolases"/>
    <property type="match status" value="1"/>
</dbReference>
<keyword evidence="3 5" id="KW-0067">ATP-binding</keyword>
<dbReference type="RefSeq" id="WP_110269496.1">
    <property type="nucleotide sequence ID" value="NZ_CP029289.2"/>
</dbReference>
<feature type="domain" description="ABC transporter" evidence="4">
    <location>
        <begin position="13"/>
        <end position="260"/>
    </location>
</feature>
<dbReference type="GO" id="GO:0005524">
    <property type="term" value="F:ATP binding"/>
    <property type="evidence" value="ECO:0007669"/>
    <property type="project" value="UniProtKB-KW"/>
</dbReference>
<evidence type="ECO:0000259" key="4">
    <source>
        <dbReference type="PROSITE" id="PS50893"/>
    </source>
</evidence>
<evidence type="ECO:0000313" key="6">
    <source>
        <dbReference type="Proteomes" id="UP000248044"/>
    </source>
</evidence>
<dbReference type="InterPro" id="IPR027417">
    <property type="entry name" value="P-loop_NTPase"/>
</dbReference>
<dbReference type="Pfam" id="PF00005">
    <property type="entry name" value="ABC_tran"/>
    <property type="match status" value="1"/>
</dbReference>
<dbReference type="InterPro" id="IPR013563">
    <property type="entry name" value="Oligopep_ABC_C"/>
</dbReference>
<dbReference type="GO" id="GO:0015833">
    <property type="term" value="P:peptide transport"/>
    <property type="evidence" value="ECO:0007669"/>
    <property type="project" value="InterPro"/>
</dbReference>
<dbReference type="OrthoDB" id="18209at2157"/>
<evidence type="ECO:0000256" key="2">
    <source>
        <dbReference type="ARBA" id="ARBA00022741"/>
    </source>
</evidence>
<dbReference type="SMART" id="SM00382">
    <property type="entry name" value="AAA"/>
    <property type="match status" value="1"/>
</dbReference>
<dbReference type="PANTHER" id="PTHR43067:SF3">
    <property type="entry name" value="MALTOSE ABC TRANSPORTER, ATP-BINDING PROTEIN"/>
    <property type="match status" value="1"/>
</dbReference>
<dbReference type="InterPro" id="IPR003593">
    <property type="entry name" value="AAA+_ATPase"/>
</dbReference>
<dbReference type="CDD" id="cd03257">
    <property type="entry name" value="ABC_NikE_OppD_transporters"/>
    <property type="match status" value="1"/>
</dbReference>
<organism evidence="5 6">
    <name type="scientific">Acidianus brierleyi</name>
    <dbReference type="NCBI Taxonomy" id="41673"/>
    <lineage>
        <taxon>Archaea</taxon>
        <taxon>Thermoproteota</taxon>
        <taxon>Thermoprotei</taxon>
        <taxon>Sulfolobales</taxon>
        <taxon>Sulfolobaceae</taxon>
        <taxon>Acidianus</taxon>
    </lineage>
</organism>
<dbReference type="AlphaFoldDB" id="A0A2U9IC69"/>
<protein>
    <submittedName>
        <fullName evidence="5">Dipeptide/oligopeptide/nickel ABC transporter ATP-binding protein</fullName>
    </submittedName>
</protein>
<evidence type="ECO:0000256" key="3">
    <source>
        <dbReference type="ARBA" id="ARBA00022840"/>
    </source>
</evidence>
<dbReference type="InterPro" id="IPR017871">
    <property type="entry name" value="ABC_transporter-like_CS"/>
</dbReference>
<dbReference type="FunFam" id="3.40.50.300:FF:000016">
    <property type="entry name" value="Oligopeptide ABC transporter ATP-binding component"/>
    <property type="match status" value="1"/>
</dbReference>
<dbReference type="Proteomes" id="UP000248044">
    <property type="component" value="Chromosome"/>
</dbReference>
<evidence type="ECO:0000256" key="1">
    <source>
        <dbReference type="ARBA" id="ARBA00022448"/>
    </source>
</evidence>
<dbReference type="GO" id="GO:0016887">
    <property type="term" value="F:ATP hydrolysis activity"/>
    <property type="evidence" value="ECO:0007669"/>
    <property type="project" value="InterPro"/>
</dbReference>
<proteinExistence type="predicted"/>
<accession>A0A2U9IC69</accession>
<gene>
    <name evidence="5" type="ORF">DFR85_02300</name>
</gene>
<dbReference type="InterPro" id="IPR003439">
    <property type="entry name" value="ABC_transporter-like_ATP-bd"/>
</dbReference>
<reference evidence="5 6" key="1">
    <citation type="submission" date="2018-05" db="EMBL/GenBank/DDBJ databases">
        <title>Complete Genome Sequences of Extremely Thermoacidophilic, Metal-Mobilizing Type-Strain Members of the Archaeal Family Sulfolobaceae: Acidianus brierleyi DSM-1651T, Acidianus sulfidivorans DSM-18786T, Metallosphaera hakonensis DSM-7519T, and Metallosphaera prunae DSM-10039T.</title>
        <authorList>
            <person name="Counts J.A."/>
            <person name="Kelly R.M."/>
        </authorList>
    </citation>
    <scope>NUCLEOTIDE SEQUENCE [LARGE SCALE GENOMIC DNA]</scope>
    <source>
        <strain evidence="5 6">DSM 1651</strain>
    </source>
</reference>
<evidence type="ECO:0000313" key="5">
    <source>
        <dbReference type="EMBL" id="AWR93612.1"/>
    </source>
</evidence>
<keyword evidence="6" id="KW-1185">Reference proteome</keyword>
<dbReference type="EMBL" id="CP029289">
    <property type="protein sequence ID" value="AWR93612.1"/>
    <property type="molecule type" value="Genomic_DNA"/>
</dbReference>
<dbReference type="NCBIfam" id="TIGR01727">
    <property type="entry name" value="oligo_HPY"/>
    <property type="match status" value="1"/>
</dbReference>
<dbReference type="PANTHER" id="PTHR43067">
    <property type="entry name" value="OLIGOPEPTIDE/DIPEPTIDE ABC TRANSPORTER, ATPASE SUBUNIT"/>
    <property type="match status" value="1"/>
</dbReference>
<dbReference type="GeneID" id="36830950"/>
<name>A0A2U9IC69_9CREN</name>
<keyword evidence="2" id="KW-0547">Nucleotide-binding</keyword>
<sequence length="327" mass="36691">MFDELVQNPILEVKDLSVHFYSKTREVKALDNIFISLEKGKVLGIAGESGSGKSTLAKAIFRILPYNARILKGQIIYKGTNLINVNENDLQKKIRWKSIAYVPQVSMNSLDPVYRVKSQMLETIFAHEDVSKAEALERIENVIKDVGLPSEILDKFPHELSGGQKQRVMIAMSMLLNPEMLIADEPTTALDVVIQAQIIAMIKKIQKEKNLSMIFITHDLSLLAQISDIMAIMYAGKIVEVGKVEDIYYSPLHPYTQLLIKSIPSIKNRKKKLISIPGEVPDLSDPPQGCRFNPRCPLAQEICRKESPELTRVNGSHYVACFMVGGQ</sequence>
<dbReference type="SUPFAM" id="SSF52540">
    <property type="entry name" value="P-loop containing nucleoside triphosphate hydrolases"/>
    <property type="match status" value="1"/>
</dbReference>
<dbReference type="Pfam" id="PF08352">
    <property type="entry name" value="oligo_HPY"/>
    <property type="match status" value="1"/>
</dbReference>